<dbReference type="EMBL" id="LT630287">
    <property type="protein sequence ID" value="SFV41576.1"/>
    <property type="molecule type" value="Genomic_DNA"/>
</dbReference>
<name>A0A1K1KRU7_9LACO</name>
<sequence length="99" mass="11687">MNNALCFLRWFFNDFLQEFVSITLRIQVLKMNSTLDSLIDKKQALKDIKRYQHLLELAKKNDPLVNQALCCVGFDKRLADFDDLDKKWLQELLEYGTVS</sequence>
<dbReference type="RefSeq" id="WP_010497779.1">
    <property type="nucleotide sequence ID" value="NZ_CP173417.1"/>
</dbReference>
<accession>A0A1K1KRU7</accession>
<dbReference type="KEGG" id="laca:LAC1533_2151"/>
<proteinExistence type="predicted"/>
<protein>
    <submittedName>
        <fullName evidence="1">Uncharacterized protein</fullName>
    </submittedName>
</protein>
<evidence type="ECO:0000313" key="1">
    <source>
        <dbReference type="EMBL" id="SFV41576.1"/>
    </source>
</evidence>
<reference evidence="2" key="1">
    <citation type="submission" date="2016-11" db="EMBL/GenBank/DDBJ databases">
        <authorList>
            <person name="Papadimitriou K."/>
        </authorList>
    </citation>
    <scope>NUCLEOTIDE SEQUENCE [LARGE SCALE GENOMIC DNA]</scope>
    <source>
        <strain evidence="2">ACA-DC 1533</strain>
    </source>
</reference>
<dbReference type="Proteomes" id="UP000190935">
    <property type="component" value="Chromosome I"/>
</dbReference>
<dbReference type="GeneID" id="95350250"/>
<dbReference type="OrthoDB" id="9909631at2"/>
<organism evidence="1 2">
    <name type="scientific">Ligilactobacillus acidipiscis</name>
    <dbReference type="NCBI Taxonomy" id="89059"/>
    <lineage>
        <taxon>Bacteria</taxon>
        <taxon>Bacillati</taxon>
        <taxon>Bacillota</taxon>
        <taxon>Bacilli</taxon>
        <taxon>Lactobacillales</taxon>
        <taxon>Lactobacillaceae</taxon>
        <taxon>Ligilactobacillus</taxon>
    </lineage>
</organism>
<gene>
    <name evidence="1" type="ORF">LAC1533_2151</name>
</gene>
<dbReference type="AlphaFoldDB" id="A0A1K1KRU7"/>
<evidence type="ECO:0000313" key="2">
    <source>
        <dbReference type="Proteomes" id="UP000190935"/>
    </source>
</evidence>